<dbReference type="RefSeq" id="WP_138694979.1">
    <property type="nucleotide sequence ID" value="NZ_JBHSAZ010000016.1"/>
</dbReference>
<evidence type="ECO:0000313" key="2">
    <source>
        <dbReference type="EMBL" id="TMR27256.1"/>
    </source>
</evidence>
<dbReference type="InterPro" id="IPR051783">
    <property type="entry name" value="NAD(P)-dependent_oxidoreduct"/>
</dbReference>
<organism evidence="2 3">
    <name type="scientific">Nonomuraea zeae</name>
    <dbReference type="NCBI Taxonomy" id="1642303"/>
    <lineage>
        <taxon>Bacteria</taxon>
        <taxon>Bacillati</taxon>
        <taxon>Actinomycetota</taxon>
        <taxon>Actinomycetes</taxon>
        <taxon>Streptosporangiales</taxon>
        <taxon>Streptosporangiaceae</taxon>
        <taxon>Nonomuraea</taxon>
    </lineage>
</organism>
<dbReference type="Proteomes" id="UP000306628">
    <property type="component" value="Unassembled WGS sequence"/>
</dbReference>
<proteinExistence type="predicted"/>
<name>A0A5S4G2S7_9ACTN</name>
<dbReference type="OrthoDB" id="9771302at2"/>
<keyword evidence="3" id="KW-1185">Reference proteome</keyword>
<reference evidence="2 3" key="1">
    <citation type="submission" date="2019-05" db="EMBL/GenBank/DDBJ databases">
        <title>Draft genome sequence of Nonomuraea zeae DSM 100528.</title>
        <authorList>
            <person name="Saricaoglu S."/>
            <person name="Isik K."/>
        </authorList>
    </citation>
    <scope>NUCLEOTIDE SEQUENCE [LARGE SCALE GENOMIC DNA]</scope>
    <source>
        <strain evidence="2 3">DSM 100528</strain>
    </source>
</reference>
<dbReference type="Gene3D" id="3.40.50.720">
    <property type="entry name" value="NAD(P)-binding Rossmann-like Domain"/>
    <property type="match status" value="1"/>
</dbReference>
<dbReference type="InterPro" id="IPR036291">
    <property type="entry name" value="NAD(P)-bd_dom_sf"/>
</dbReference>
<dbReference type="AlphaFoldDB" id="A0A5S4G2S7"/>
<dbReference type="GO" id="GO:0004029">
    <property type="term" value="F:aldehyde dehydrogenase (NAD+) activity"/>
    <property type="evidence" value="ECO:0007669"/>
    <property type="project" value="TreeGrafter"/>
</dbReference>
<dbReference type="PANTHER" id="PTHR48079">
    <property type="entry name" value="PROTEIN YEEZ"/>
    <property type="match status" value="1"/>
</dbReference>
<gene>
    <name evidence="2" type="ORF">ETD85_39680</name>
</gene>
<feature type="domain" description="NAD(P)-binding" evidence="1">
    <location>
        <begin position="7"/>
        <end position="215"/>
    </location>
</feature>
<dbReference type="SUPFAM" id="SSF51735">
    <property type="entry name" value="NAD(P)-binding Rossmann-fold domains"/>
    <property type="match status" value="1"/>
</dbReference>
<dbReference type="Pfam" id="PF13460">
    <property type="entry name" value="NAD_binding_10"/>
    <property type="match status" value="1"/>
</dbReference>
<comment type="caution">
    <text evidence="2">The sequence shown here is derived from an EMBL/GenBank/DDBJ whole genome shotgun (WGS) entry which is preliminary data.</text>
</comment>
<dbReference type="EMBL" id="VCKX01000173">
    <property type="protein sequence ID" value="TMR27256.1"/>
    <property type="molecule type" value="Genomic_DNA"/>
</dbReference>
<dbReference type="InterPro" id="IPR016040">
    <property type="entry name" value="NAD(P)-bd_dom"/>
</dbReference>
<evidence type="ECO:0000313" key="3">
    <source>
        <dbReference type="Proteomes" id="UP000306628"/>
    </source>
</evidence>
<dbReference type="PANTHER" id="PTHR48079:SF6">
    <property type="entry name" value="NAD(P)-BINDING DOMAIN-CONTAINING PROTEIN-RELATED"/>
    <property type="match status" value="1"/>
</dbReference>
<evidence type="ECO:0000259" key="1">
    <source>
        <dbReference type="Pfam" id="PF13460"/>
    </source>
</evidence>
<accession>A0A5S4G2S7</accession>
<protein>
    <submittedName>
        <fullName evidence="2">NAD(P)-dependent oxidoreductase</fullName>
    </submittedName>
</protein>
<dbReference type="GO" id="GO:0005737">
    <property type="term" value="C:cytoplasm"/>
    <property type="evidence" value="ECO:0007669"/>
    <property type="project" value="TreeGrafter"/>
</dbReference>
<sequence length="305" mass="32068">MRVFVAGGTGAIGGHAIEALLEAGHTVTALARTREKAATLTGQGATPVMVSLFDRAELAGALAGHDAAVNLATAIPPMSRFMSTRAMRDNYRVRAEGSAALVDAALAAGVGRVVQESVCMLYRDQGARWIGEDGPVDRYPMTRGNFAAEAGAHRFTESGGGAGVVLRLGWFLGPGAAHSEQLLAQARRHVGMVLGRPDGYVSSIHLADAATAVAAALDAPAGTYNVVDDEPLTKREYADALARAAGTRMWLRGPGRAACLLGDRLTSLTRSLRVSNTRFRESTGWSPRYPSAREGWLATAQTLLT</sequence>